<evidence type="ECO:0000313" key="6">
    <source>
        <dbReference type="EMBL" id="MEZ0493597.1"/>
    </source>
</evidence>
<keyword evidence="7" id="KW-1185">Reference proteome</keyword>
<sequence>MDELACLRALQAVHVHGTVTAAAGVLHLSPSAVSQQIKRLERASGRVLTLASGRRVVLTPAAHALLETALPLVDQLARVLTDCDSGEDGPDRRAQVVGHVRIAAFATALRAHVVTVLAHLRQEHPGLTWSLVEMDPDRALPALTAGAVDIALVHHWQGQPAPVHPSLTVTGAHHDPADVICRRDDPLADTTPGADDEDPDVDTVSVEQLTTRGWVSTGTGTVCHDWLLHMFARGGRRPDIVAEVPDFTLHLELARHGLALALVPRMGRPPLHEELTTLALPEAPARVVSVAHRSNQDDDPAITLLRRTLLSVLH</sequence>
<organism evidence="6 7">
    <name type="scientific">Kineococcus mangrovi</name>
    <dbReference type="NCBI Taxonomy" id="1660183"/>
    <lineage>
        <taxon>Bacteria</taxon>
        <taxon>Bacillati</taxon>
        <taxon>Actinomycetota</taxon>
        <taxon>Actinomycetes</taxon>
        <taxon>Kineosporiales</taxon>
        <taxon>Kineosporiaceae</taxon>
        <taxon>Kineococcus</taxon>
    </lineage>
</organism>
<dbReference type="Pfam" id="PF03466">
    <property type="entry name" value="LysR_substrate"/>
    <property type="match status" value="1"/>
</dbReference>
<dbReference type="InterPro" id="IPR000847">
    <property type="entry name" value="LysR_HTH_N"/>
</dbReference>
<comment type="similarity">
    <text evidence="1">Belongs to the LysR transcriptional regulatory family.</text>
</comment>
<dbReference type="Proteomes" id="UP001566476">
    <property type="component" value="Unassembled WGS sequence"/>
</dbReference>
<accession>A0ABV4I4H2</accession>
<dbReference type="InterPro" id="IPR005119">
    <property type="entry name" value="LysR_subst-bd"/>
</dbReference>
<keyword evidence="3" id="KW-0238">DNA-binding</keyword>
<dbReference type="InterPro" id="IPR036390">
    <property type="entry name" value="WH_DNA-bd_sf"/>
</dbReference>
<dbReference type="InterPro" id="IPR036388">
    <property type="entry name" value="WH-like_DNA-bd_sf"/>
</dbReference>
<proteinExistence type="inferred from homology"/>
<dbReference type="Pfam" id="PF00126">
    <property type="entry name" value="HTH_1"/>
    <property type="match status" value="1"/>
</dbReference>
<keyword evidence="4" id="KW-0804">Transcription</keyword>
<dbReference type="SUPFAM" id="SSF53850">
    <property type="entry name" value="Periplasmic binding protein-like II"/>
    <property type="match status" value="1"/>
</dbReference>
<dbReference type="SUPFAM" id="SSF46785">
    <property type="entry name" value="Winged helix' DNA-binding domain"/>
    <property type="match status" value="1"/>
</dbReference>
<reference evidence="6 7" key="1">
    <citation type="submission" date="2024-07" db="EMBL/GenBank/DDBJ databases">
        <authorList>
            <person name="Thanompreechachai J."/>
            <person name="Duangmal K."/>
        </authorList>
    </citation>
    <scope>NUCLEOTIDE SEQUENCE [LARGE SCALE GENOMIC DNA]</scope>
    <source>
        <strain evidence="6 7">TBRC 1896</strain>
    </source>
</reference>
<comment type="caution">
    <text evidence="6">The sequence shown here is derived from an EMBL/GenBank/DDBJ whole genome shotgun (WGS) entry which is preliminary data.</text>
</comment>
<keyword evidence="2" id="KW-0805">Transcription regulation</keyword>
<evidence type="ECO:0000256" key="4">
    <source>
        <dbReference type="ARBA" id="ARBA00023163"/>
    </source>
</evidence>
<evidence type="ECO:0000259" key="5">
    <source>
        <dbReference type="PROSITE" id="PS50931"/>
    </source>
</evidence>
<protein>
    <submittedName>
        <fullName evidence="6">LysR family transcriptional regulator</fullName>
    </submittedName>
</protein>
<dbReference type="PANTHER" id="PTHR30346">
    <property type="entry name" value="TRANSCRIPTIONAL DUAL REGULATOR HCAR-RELATED"/>
    <property type="match status" value="1"/>
</dbReference>
<dbReference type="PANTHER" id="PTHR30346:SF29">
    <property type="entry name" value="LYSR SUBSTRATE-BINDING"/>
    <property type="match status" value="1"/>
</dbReference>
<dbReference type="Gene3D" id="3.40.190.10">
    <property type="entry name" value="Periplasmic binding protein-like II"/>
    <property type="match status" value="2"/>
</dbReference>
<evidence type="ECO:0000256" key="1">
    <source>
        <dbReference type="ARBA" id="ARBA00009437"/>
    </source>
</evidence>
<dbReference type="PROSITE" id="PS50931">
    <property type="entry name" value="HTH_LYSR"/>
    <property type="match status" value="1"/>
</dbReference>
<dbReference type="EMBL" id="JBGGTQ010000007">
    <property type="protein sequence ID" value="MEZ0493597.1"/>
    <property type="molecule type" value="Genomic_DNA"/>
</dbReference>
<evidence type="ECO:0000256" key="3">
    <source>
        <dbReference type="ARBA" id="ARBA00023125"/>
    </source>
</evidence>
<dbReference type="Gene3D" id="1.10.10.10">
    <property type="entry name" value="Winged helix-like DNA-binding domain superfamily/Winged helix DNA-binding domain"/>
    <property type="match status" value="1"/>
</dbReference>
<evidence type="ECO:0000256" key="2">
    <source>
        <dbReference type="ARBA" id="ARBA00023015"/>
    </source>
</evidence>
<gene>
    <name evidence="6" type="ORF">AB2L28_15265</name>
</gene>
<name>A0ABV4I4H2_9ACTN</name>
<dbReference type="RefSeq" id="WP_370719837.1">
    <property type="nucleotide sequence ID" value="NZ_JBGGTQ010000007.1"/>
</dbReference>
<evidence type="ECO:0000313" key="7">
    <source>
        <dbReference type="Proteomes" id="UP001566476"/>
    </source>
</evidence>
<feature type="domain" description="HTH lysR-type" evidence="5">
    <location>
        <begin position="1"/>
        <end position="59"/>
    </location>
</feature>